<name>A0A517NNQ4_9BACT</name>
<dbReference type="PROSITE" id="PS00893">
    <property type="entry name" value="NUDIX_BOX"/>
    <property type="match status" value="1"/>
</dbReference>
<evidence type="ECO:0000256" key="5">
    <source>
        <dbReference type="ARBA" id="ARBA00032644"/>
    </source>
</evidence>
<evidence type="ECO:0000256" key="2">
    <source>
        <dbReference type="ARBA" id="ARBA00018911"/>
    </source>
</evidence>
<reference evidence="7 8" key="1">
    <citation type="submission" date="2019-02" db="EMBL/GenBank/DDBJ databases">
        <title>Deep-cultivation of Planctomycetes and their phenomic and genomic characterization uncovers novel biology.</title>
        <authorList>
            <person name="Wiegand S."/>
            <person name="Jogler M."/>
            <person name="Boedeker C."/>
            <person name="Pinto D."/>
            <person name="Vollmers J."/>
            <person name="Rivas-Marin E."/>
            <person name="Kohn T."/>
            <person name="Peeters S.H."/>
            <person name="Heuer A."/>
            <person name="Rast P."/>
            <person name="Oberbeckmann S."/>
            <person name="Bunk B."/>
            <person name="Jeske O."/>
            <person name="Meyerdierks A."/>
            <person name="Storesund J.E."/>
            <person name="Kallscheuer N."/>
            <person name="Luecker S."/>
            <person name="Lage O.M."/>
            <person name="Pohl T."/>
            <person name="Merkel B.J."/>
            <person name="Hornburger P."/>
            <person name="Mueller R.-W."/>
            <person name="Bruemmer F."/>
            <person name="Labrenz M."/>
            <person name="Spormann A.M."/>
            <person name="Op den Camp H."/>
            <person name="Overmann J."/>
            <person name="Amann R."/>
            <person name="Jetten M.S.M."/>
            <person name="Mascher T."/>
            <person name="Medema M.H."/>
            <person name="Devos D.P."/>
            <person name="Kaster A.-K."/>
            <person name="Ovreas L."/>
            <person name="Rohde M."/>
            <person name="Galperin M.Y."/>
            <person name="Jogler C."/>
        </authorList>
    </citation>
    <scope>NUCLEOTIDE SEQUENCE [LARGE SCALE GENOMIC DNA]</scope>
    <source>
        <strain evidence="7 8">K23_9</strain>
    </source>
</reference>
<dbReference type="GO" id="GO:0000166">
    <property type="term" value="F:nucleotide binding"/>
    <property type="evidence" value="ECO:0007669"/>
    <property type="project" value="UniProtKB-KW"/>
</dbReference>
<accession>A0A517NNQ4</accession>
<gene>
    <name evidence="7" type="ORF">K239x_06860</name>
</gene>
<dbReference type="GO" id="GO:0004081">
    <property type="term" value="F:bis(5'-nucleosyl)-tetraphosphatase (asymmetrical) activity"/>
    <property type="evidence" value="ECO:0007669"/>
    <property type="project" value="TreeGrafter"/>
</dbReference>
<dbReference type="InterPro" id="IPR020084">
    <property type="entry name" value="NUDIX_hydrolase_CS"/>
</dbReference>
<comment type="similarity">
    <text evidence="1">Belongs to the Nudix hydrolase family.</text>
</comment>
<evidence type="ECO:0000256" key="4">
    <source>
        <dbReference type="ARBA" id="ARBA00022801"/>
    </source>
</evidence>
<dbReference type="InterPro" id="IPR003565">
    <property type="entry name" value="Tetra_PHTase"/>
</dbReference>
<protein>
    <recommendedName>
        <fullName evidence="2">Bis(5'-nucleosyl)-tetraphosphatase [asymmetrical]</fullName>
    </recommendedName>
    <alternativeName>
        <fullName evidence="5">Diadenosine 5',5'''-P1,P4-tetraphosphate asymmetrical hydrolase</fullName>
    </alternativeName>
</protein>
<dbReference type="PANTHER" id="PTHR21340:SF0">
    <property type="entry name" value="BIS(5'-NUCLEOSYL)-TETRAPHOSPHATASE [ASYMMETRICAL]"/>
    <property type="match status" value="1"/>
</dbReference>
<dbReference type="RefSeq" id="WP_145416234.1">
    <property type="nucleotide sequence ID" value="NZ_CP036526.1"/>
</dbReference>
<dbReference type="PANTHER" id="PTHR21340">
    <property type="entry name" value="DIADENOSINE 5,5-P1,P4-TETRAPHOSPHATE PYROPHOSPHOHYDROLASE MUTT"/>
    <property type="match status" value="1"/>
</dbReference>
<keyword evidence="3" id="KW-0547">Nucleotide-binding</keyword>
<dbReference type="GO" id="GO:0006754">
    <property type="term" value="P:ATP biosynthetic process"/>
    <property type="evidence" value="ECO:0007669"/>
    <property type="project" value="TreeGrafter"/>
</dbReference>
<dbReference type="InterPro" id="IPR015797">
    <property type="entry name" value="NUDIX_hydrolase-like_dom_sf"/>
</dbReference>
<evidence type="ECO:0000256" key="1">
    <source>
        <dbReference type="ARBA" id="ARBA00005582"/>
    </source>
</evidence>
<dbReference type="OrthoDB" id="9816289at2"/>
<dbReference type="Proteomes" id="UP000319817">
    <property type="component" value="Chromosome"/>
</dbReference>
<dbReference type="Pfam" id="PF00293">
    <property type="entry name" value="NUDIX"/>
    <property type="match status" value="1"/>
</dbReference>
<dbReference type="GO" id="GO:0006167">
    <property type="term" value="P:AMP biosynthetic process"/>
    <property type="evidence" value="ECO:0007669"/>
    <property type="project" value="TreeGrafter"/>
</dbReference>
<dbReference type="PROSITE" id="PS51462">
    <property type="entry name" value="NUDIX"/>
    <property type="match status" value="1"/>
</dbReference>
<dbReference type="SUPFAM" id="SSF55811">
    <property type="entry name" value="Nudix"/>
    <property type="match status" value="1"/>
</dbReference>
<dbReference type="AlphaFoldDB" id="A0A517NNQ4"/>
<keyword evidence="4" id="KW-0378">Hydrolase</keyword>
<dbReference type="InterPro" id="IPR051325">
    <property type="entry name" value="Nudix_hydrolase_domain"/>
</dbReference>
<proteinExistence type="inferred from homology"/>
<dbReference type="EMBL" id="CP036526">
    <property type="protein sequence ID" value="QDT08744.1"/>
    <property type="molecule type" value="Genomic_DNA"/>
</dbReference>
<sequence length="146" mass="17010">MKKKPQGKVKAAGIVLFTGEPKKQFLLMRHAKRWDLPKGHCEPNETYLETALRETEEETGIATGQISIDEQFVFTTKYPVTYRRWGDEVFMKKVKYFLGYISKPPKLNLTEHESAKWFDWQPPHSIQTQTIDPLLQAVADHFESLK</sequence>
<dbReference type="InterPro" id="IPR000086">
    <property type="entry name" value="NUDIX_hydrolase_dom"/>
</dbReference>
<feature type="domain" description="Nudix hydrolase" evidence="6">
    <location>
        <begin position="7"/>
        <end position="140"/>
    </location>
</feature>
<dbReference type="CDD" id="cd03428">
    <property type="entry name" value="NUDIX_Ap4A_Nudt2"/>
    <property type="match status" value="1"/>
</dbReference>
<organism evidence="7 8">
    <name type="scientific">Stieleria marina</name>
    <dbReference type="NCBI Taxonomy" id="1930275"/>
    <lineage>
        <taxon>Bacteria</taxon>
        <taxon>Pseudomonadati</taxon>
        <taxon>Planctomycetota</taxon>
        <taxon>Planctomycetia</taxon>
        <taxon>Pirellulales</taxon>
        <taxon>Pirellulaceae</taxon>
        <taxon>Stieleria</taxon>
    </lineage>
</organism>
<evidence type="ECO:0000313" key="8">
    <source>
        <dbReference type="Proteomes" id="UP000319817"/>
    </source>
</evidence>
<evidence type="ECO:0000256" key="3">
    <source>
        <dbReference type="ARBA" id="ARBA00022741"/>
    </source>
</evidence>
<evidence type="ECO:0000259" key="6">
    <source>
        <dbReference type="PROSITE" id="PS51462"/>
    </source>
</evidence>
<dbReference type="Gene3D" id="3.90.79.10">
    <property type="entry name" value="Nucleoside Triphosphate Pyrophosphohydrolase"/>
    <property type="match status" value="1"/>
</dbReference>
<evidence type="ECO:0000313" key="7">
    <source>
        <dbReference type="EMBL" id="QDT08744.1"/>
    </source>
</evidence>
<keyword evidence="8" id="KW-1185">Reference proteome</keyword>